<organism evidence="2 3">
    <name type="scientific">Rummeliibacillus stabekisii</name>
    <dbReference type="NCBI Taxonomy" id="241244"/>
    <lineage>
        <taxon>Bacteria</taxon>
        <taxon>Bacillati</taxon>
        <taxon>Bacillota</taxon>
        <taxon>Bacilli</taxon>
        <taxon>Bacillales</taxon>
        <taxon>Caryophanaceae</taxon>
        <taxon>Rummeliibacillus</taxon>
    </lineage>
</organism>
<dbReference type="STRING" id="241244.ATY39_12935"/>
<feature type="compositionally biased region" description="Basic and acidic residues" evidence="1">
    <location>
        <begin position="12"/>
        <end position="33"/>
    </location>
</feature>
<name>A0A143HHE9_9BACL</name>
<dbReference type="KEGG" id="rst:ATY39_12935"/>
<dbReference type="OrthoDB" id="2654667at2"/>
<evidence type="ECO:0000313" key="2">
    <source>
        <dbReference type="EMBL" id="AMX01113.1"/>
    </source>
</evidence>
<reference evidence="3" key="2">
    <citation type="submission" date="2016-03" db="EMBL/GenBank/DDBJ databases">
        <authorList>
            <person name="Ploux O."/>
        </authorList>
    </citation>
    <scope>NUCLEOTIDE SEQUENCE [LARGE SCALE GENOMIC DNA]</scope>
    <source>
        <strain evidence="3">PP9</strain>
    </source>
</reference>
<gene>
    <name evidence="2" type="ORF">ATY39_12935</name>
</gene>
<accession>A0A143HHE9</accession>
<proteinExistence type="predicted"/>
<dbReference type="Proteomes" id="UP000076021">
    <property type="component" value="Chromosome"/>
</dbReference>
<evidence type="ECO:0000313" key="3">
    <source>
        <dbReference type="Proteomes" id="UP000076021"/>
    </source>
</evidence>
<dbReference type="EMBL" id="CP014806">
    <property type="protein sequence ID" value="AMX01113.1"/>
    <property type="molecule type" value="Genomic_DNA"/>
</dbReference>
<evidence type="ECO:0000256" key="1">
    <source>
        <dbReference type="SAM" id="MobiDB-lite"/>
    </source>
</evidence>
<dbReference type="Pfam" id="PF13798">
    <property type="entry name" value="PCYCGC"/>
    <property type="match status" value="1"/>
</dbReference>
<keyword evidence="3" id="KW-1185">Reference proteome</keyword>
<dbReference type="AlphaFoldDB" id="A0A143HHE9"/>
<feature type="region of interest" description="Disordered" evidence="1">
    <location>
        <begin position="1"/>
        <end position="46"/>
    </location>
</feature>
<protein>
    <submittedName>
        <fullName evidence="2">Uncharacterized protein</fullName>
    </submittedName>
</protein>
<reference evidence="2 3" key="1">
    <citation type="journal article" date="2016" name="Genome Announc.">
        <title>Whole-Genome Sequence of Rummeliibacillus stabekisii Strain PP9 Isolated from Antarctic Soil.</title>
        <authorList>
            <person name="da Mota F.F."/>
            <person name="Vollu R.E."/>
            <person name="Jurelevicius D."/>
            <person name="Seldin L."/>
        </authorList>
    </citation>
    <scope>NUCLEOTIDE SEQUENCE [LARGE SCALE GENOMIC DNA]</scope>
    <source>
        <strain evidence="2 3">PP9</strain>
    </source>
</reference>
<sequence>MLLAACGNSADKTAKENQDSEKATQSEKTEHTAHQGGQHELPNGDLQEETASSDILPSFLDKQSEDLKLVYQAAGKATEVLKWMPCYCGCAESANHESNLNCFIKEVKKDGSIVWDDHGTRCIVCVEIAIKSIKQAQEGVPLKDIRKKIDEDYKEGYSKPTKTPMPPA</sequence>
<dbReference type="InterPro" id="IPR025673">
    <property type="entry name" value="PCYCGC"/>
</dbReference>